<keyword evidence="11" id="KW-1185">Reference proteome</keyword>
<feature type="region of interest" description="Disordered" evidence="8">
    <location>
        <begin position="72"/>
        <end position="108"/>
    </location>
</feature>
<dbReference type="InterPro" id="IPR018488">
    <property type="entry name" value="cNMP-bd_CS"/>
</dbReference>
<dbReference type="InterPro" id="IPR050503">
    <property type="entry name" value="cAMP-dep_PK_reg_su-like"/>
</dbReference>
<dbReference type="GO" id="GO:0005829">
    <property type="term" value="C:cytosol"/>
    <property type="evidence" value="ECO:0007669"/>
    <property type="project" value="TreeGrafter"/>
</dbReference>
<dbReference type="InterPro" id="IPR014710">
    <property type="entry name" value="RmlC-like_jellyroll"/>
</dbReference>
<gene>
    <name evidence="10" type="ORF">DSTB1V02_LOCUS11215</name>
</gene>
<keyword evidence="4" id="KW-0116">cAMP-binding</keyword>
<evidence type="ECO:0000256" key="3">
    <source>
        <dbReference type="ARBA" id="ARBA00022553"/>
    </source>
</evidence>
<evidence type="ECO:0000256" key="1">
    <source>
        <dbReference type="ARBA" id="ARBA00005753"/>
    </source>
</evidence>
<dbReference type="SUPFAM" id="SSF51206">
    <property type="entry name" value="cAMP-binding domain-like"/>
    <property type="match status" value="2"/>
</dbReference>
<protein>
    <recommendedName>
        <fullName evidence="2">cAMP-dependent protein kinase regulatory subunit</fullName>
    </recommendedName>
</protein>
<evidence type="ECO:0000256" key="8">
    <source>
        <dbReference type="SAM" id="MobiDB-lite"/>
    </source>
</evidence>
<feature type="compositionally biased region" description="Pro residues" evidence="8">
    <location>
        <begin position="72"/>
        <end position="93"/>
    </location>
</feature>
<evidence type="ECO:0000256" key="6">
    <source>
        <dbReference type="ARBA" id="ARBA00022741"/>
    </source>
</evidence>
<dbReference type="GO" id="GO:0010628">
    <property type="term" value="P:positive regulation of gene expression"/>
    <property type="evidence" value="ECO:0007669"/>
    <property type="project" value="UniProtKB-ARBA"/>
</dbReference>
<feature type="domain" description="Cyclic nucleotide-binding" evidence="9">
    <location>
        <begin position="165"/>
        <end position="280"/>
    </location>
</feature>
<dbReference type="Pfam" id="PF00027">
    <property type="entry name" value="cNMP_binding"/>
    <property type="match status" value="2"/>
</dbReference>
<evidence type="ECO:0000256" key="5">
    <source>
        <dbReference type="ARBA" id="ARBA00022737"/>
    </source>
</evidence>
<dbReference type="FunFam" id="2.60.120.10:FF:000006">
    <property type="entry name" value="cAMP-dependent protein kinase type I-alpha regulatory subunit"/>
    <property type="match status" value="1"/>
</dbReference>
<feature type="region of interest" description="Disordered" evidence="8">
    <location>
        <begin position="32"/>
        <end position="57"/>
    </location>
</feature>
<dbReference type="FunFam" id="2.60.120.10:FF:000120">
    <property type="entry name" value="cAMP-dependent protein kinase regulatory subunit"/>
    <property type="match status" value="1"/>
</dbReference>
<dbReference type="Gene3D" id="2.60.120.10">
    <property type="entry name" value="Jelly Rolls"/>
    <property type="match status" value="2"/>
</dbReference>
<dbReference type="PROSITE" id="PS00889">
    <property type="entry name" value="CNMP_BINDING_2"/>
    <property type="match status" value="2"/>
</dbReference>
<dbReference type="OrthoDB" id="417078at2759"/>
<evidence type="ECO:0000256" key="4">
    <source>
        <dbReference type="ARBA" id="ARBA00022566"/>
    </source>
</evidence>
<dbReference type="PRINTS" id="PR00103">
    <property type="entry name" value="CAMPKINASE"/>
</dbReference>
<feature type="domain" description="Cyclic nucleotide-binding" evidence="9">
    <location>
        <begin position="283"/>
        <end position="404"/>
    </location>
</feature>
<dbReference type="PANTHER" id="PTHR11635">
    <property type="entry name" value="CAMP-DEPENDENT PROTEIN KINASE REGULATORY CHAIN"/>
    <property type="match status" value="1"/>
</dbReference>
<evidence type="ECO:0000313" key="10">
    <source>
        <dbReference type="EMBL" id="CAD7251449.1"/>
    </source>
</evidence>
<evidence type="ECO:0000313" key="11">
    <source>
        <dbReference type="Proteomes" id="UP000677054"/>
    </source>
</evidence>
<evidence type="ECO:0000256" key="7">
    <source>
        <dbReference type="ARBA" id="ARBA00023149"/>
    </source>
</evidence>
<dbReference type="GO" id="GO:0007611">
    <property type="term" value="P:learning or memory"/>
    <property type="evidence" value="ECO:0007669"/>
    <property type="project" value="UniProtKB-ARBA"/>
</dbReference>
<evidence type="ECO:0000259" key="9">
    <source>
        <dbReference type="PROSITE" id="PS50042"/>
    </source>
</evidence>
<dbReference type="InterPro" id="IPR018490">
    <property type="entry name" value="cNMP-bd_dom_sf"/>
</dbReference>
<dbReference type="EMBL" id="CAJPEV010003558">
    <property type="protein sequence ID" value="CAG0900015.1"/>
    <property type="molecule type" value="Genomic_DNA"/>
</dbReference>
<name>A0A7R9ACD7_9CRUS</name>
<dbReference type="PROSITE" id="PS00888">
    <property type="entry name" value="CNMP_BINDING_1"/>
    <property type="match status" value="2"/>
</dbReference>
<organism evidence="10">
    <name type="scientific">Darwinula stevensoni</name>
    <dbReference type="NCBI Taxonomy" id="69355"/>
    <lineage>
        <taxon>Eukaryota</taxon>
        <taxon>Metazoa</taxon>
        <taxon>Ecdysozoa</taxon>
        <taxon>Arthropoda</taxon>
        <taxon>Crustacea</taxon>
        <taxon>Oligostraca</taxon>
        <taxon>Ostracoda</taxon>
        <taxon>Podocopa</taxon>
        <taxon>Podocopida</taxon>
        <taxon>Darwinulocopina</taxon>
        <taxon>Darwinuloidea</taxon>
        <taxon>Darwinulidae</taxon>
        <taxon>Darwinula</taxon>
    </lineage>
</organism>
<dbReference type="EMBL" id="LR903075">
    <property type="protein sequence ID" value="CAD7251449.1"/>
    <property type="molecule type" value="Genomic_DNA"/>
</dbReference>
<dbReference type="CDD" id="cd00038">
    <property type="entry name" value="CAP_ED"/>
    <property type="match status" value="2"/>
</dbReference>
<keyword evidence="6" id="KW-0547">Nucleotide-binding</keyword>
<sequence>MSRAEQRHLWEELRRSRSRLAPRDAFCRAIRRSALPPNDFQPDNLHSDDLLPDDSHLDDTWPPSTLLSLLPPLPCLPPSPPLQMKRFPPPSSLPPLQDGDGDEDPAFSTQTSVVDEIPVPGPQRRGAFSAEAISEEDAATYVKKVVPKDEKTKEALARAISKNVLFLHLDEKERTDIFDAMFPVSAAPGEVIIEQGDVGDNFYIIDKGKVEIYKDEKLVSTFGEGGSFGELALIYGTPRAATVKAKTECQLWGIDRDSYRRILMGSTIRKRKMYEDFLEKVKILQTLTENERYAIAEALEEVTFKDGEVIVKQGDQGNEFFIILEGRAGILQRPAPDKDPVPLGELTTADYFGEIALLLDRPRAATIVARGPLKCVKLDRARFERVLGPCRHLLQRNIPLWNSYVSLSL</sequence>
<proteinExistence type="inferred from homology"/>
<dbReference type="GO" id="GO:0030552">
    <property type="term" value="F:cAMP binding"/>
    <property type="evidence" value="ECO:0007669"/>
    <property type="project" value="UniProtKB-KW"/>
</dbReference>
<dbReference type="InterPro" id="IPR000595">
    <property type="entry name" value="cNMP-bd_dom"/>
</dbReference>
<keyword evidence="3" id="KW-0597">Phosphoprotein</keyword>
<dbReference type="GO" id="GO:0005952">
    <property type="term" value="C:cAMP-dependent protein kinase complex"/>
    <property type="evidence" value="ECO:0007669"/>
    <property type="project" value="InterPro"/>
</dbReference>
<accession>A0A7R9ACD7</accession>
<reference evidence="10" key="1">
    <citation type="submission" date="2020-11" db="EMBL/GenBank/DDBJ databases">
        <authorList>
            <person name="Tran Van P."/>
        </authorList>
    </citation>
    <scope>NUCLEOTIDE SEQUENCE</scope>
</reference>
<dbReference type="GO" id="GO:0004862">
    <property type="term" value="F:cAMP-dependent protein kinase inhibitor activity"/>
    <property type="evidence" value="ECO:0007669"/>
    <property type="project" value="TreeGrafter"/>
</dbReference>
<dbReference type="PANTHER" id="PTHR11635:SF152">
    <property type="entry name" value="CAMP-DEPENDENT PROTEIN KINASE TYPE I REGULATORY SUBUNIT-RELATED"/>
    <property type="match status" value="1"/>
</dbReference>
<dbReference type="SMART" id="SM00100">
    <property type="entry name" value="cNMP"/>
    <property type="match status" value="2"/>
</dbReference>
<comment type="similarity">
    <text evidence="1">Belongs to the cAMP-dependent kinase regulatory chain family.</text>
</comment>
<keyword evidence="5" id="KW-0677">Repeat</keyword>
<dbReference type="PROSITE" id="PS50042">
    <property type="entry name" value="CNMP_BINDING_3"/>
    <property type="match status" value="2"/>
</dbReference>
<dbReference type="AlphaFoldDB" id="A0A7R9ACD7"/>
<dbReference type="GO" id="GO:0045595">
    <property type="term" value="P:regulation of cell differentiation"/>
    <property type="evidence" value="ECO:0007669"/>
    <property type="project" value="UniProtKB-ARBA"/>
</dbReference>
<keyword evidence="7" id="KW-0114">cAMP</keyword>
<dbReference type="GO" id="GO:0034236">
    <property type="term" value="F:protein kinase A catalytic subunit binding"/>
    <property type="evidence" value="ECO:0007669"/>
    <property type="project" value="TreeGrafter"/>
</dbReference>
<dbReference type="Proteomes" id="UP000677054">
    <property type="component" value="Unassembled WGS sequence"/>
</dbReference>
<feature type="compositionally biased region" description="Basic and acidic residues" evidence="8">
    <location>
        <begin position="45"/>
        <end position="57"/>
    </location>
</feature>
<evidence type="ECO:0000256" key="2">
    <source>
        <dbReference type="ARBA" id="ARBA00020355"/>
    </source>
</evidence>